<dbReference type="Proteomes" id="UP000316167">
    <property type="component" value="Unassembled WGS sequence"/>
</dbReference>
<keyword evidence="2" id="KW-1185">Reference proteome</keyword>
<sequence length="181" mass="21297">MEYSIEYYKTMFVRKLRELENSHSELSNYSLIEASATLRYLLLDAAPLIDVLNREKKLPITYRVNNDPWLEHTDEMLPLLEWKEINPSISLHPVDLKKDAFLKFKCLYFLQQAYTVQDILKFYAYVRGGVHLDKGEEKYQPLRDAFQTFKLNGLSSLDHSMRGILQVVLTSLRQYKEALLS</sequence>
<dbReference type="EMBL" id="VLLE01000006">
    <property type="protein sequence ID" value="TWI79038.1"/>
    <property type="molecule type" value="Genomic_DNA"/>
</dbReference>
<dbReference type="RefSeq" id="WP_144887827.1">
    <property type="nucleotide sequence ID" value="NZ_VLLE01000006.1"/>
</dbReference>
<evidence type="ECO:0000313" key="1">
    <source>
        <dbReference type="EMBL" id="TWI79038.1"/>
    </source>
</evidence>
<accession>A0A562SCP1</accession>
<dbReference type="AlphaFoldDB" id="A0A562SCP1"/>
<evidence type="ECO:0000313" key="2">
    <source>
        <dbReference type="Proteomes" id="UP000316167"/>
    </source>
</evidence>
<organism evidence="1 2">
    <name type="scientific">Lacibacter cauensis</name>
    <dbReference type="NCBI Taxonomy" id="510947"/>
    <lineage>
        <taxon>Bacteria</taxon>
        <taxon>Pseudomonadati</taxon>
        <taxon>Bacteroidota</taxon>
        <taxon>Chitinophagia</taxon>
        <taxon>Chitinophagales</taxon>
        <taxon>Chitinophagaceae</taxon>
        <taxon>Lacibacter</taxon>
    </lineage>
</organism>
<proteinExistence type="predicted"/>
<gene>
    <name evidence="1" type="ORF">IQ13_3430</name>
</gene>
<comment type="caution">
    <text evidence="1">The sequence shown here is derived from an EMBL/GenBank/DDBJ whole genome shotgun (WGS) entry which is preliminary data.</text>
</comment>
<name>A0A562SCP1_9BACT</name>
<protein>
    <submittedName>
        <fullName evidence="1">Uncharacterized protein</fullName>
    </submittedName>
</protein>
<reference evidence="1 2" key="1">
    <citation type="journal article" date="2015" name="Stand. Genomic Sci.">
        <title>Genomic Encyclopedia of Bacterial and Archaeal Type Strains, Phase III: the genomes of soil and plant-associated and newly described type strains.</title>
        <authorList>
            <person name="Whitman W.B."/>
            <person name="Woyke T."/>
            <person name="Klenk H.P."/>
            <person name="Zhou Y."/>
            <person name="Lilburn T.G."/>
            <person name="Beck B.J."/>
            <person name="De Vos P."/>
            <person name="Vandamme P."/>
            <person name="Eisen J.A."/>
            <person name="Garrity G."/>
            <person name="Hugenholtz P."/>
            <person name="Kyrpides N.C."/>
        </authorList>
    </citation>
    <scope>NUCLEOTIDE SEQUENCE [LARGE SCALE GENOMIC DNA]</scope>
    <source>
        <strain evidence="1 2">CGMCC 1.7271</strain>
    </source>
</reference>